<dbReference type="OrthoDB" id="1751604at2759"/>
<gene>
    <name evidence="1" type="ORF">FCALED_LOCUS14517</name>
</gene>
<accession>A0A9N9I817</accession>
<protein>
    <submittedName>
        <fullName evidence="1">7149_t:CDS:1</fullName>
    </submittedName>
</protein>
<dbReference type="EMBL" id="CAJVPQ010010634">
    <property type="protein sequence ID" value="CAG8723405.1"/>
    <property type="molecule type" value="Genomic_DNA"/>
</dbReference>
<dbReference type="Proteomes" id="UP000789570">
    <property type="component" value="Unassembled WGS sequence"/>
</dbReference>
<name>A0A9N9I817_9GLOM</name>
<feature type="non-terminal residue" evidence="1">
    <location>
        <position position="190"/>
    </location>
</feature>
<keyword evidence="2" id="KW-1185">Reference proteome</keyword>
<evidence type="ECO:0000313" key="1">
    <source>
        <dbReference type="EMBL" id="CAG8723405.1"/>
    </source>
</evidence>
<evidence type="ECO:0000313" key="2">
    <source>
        <dbReference type="Proteomes" id="UP000789570"/>
    </source>
</evidence>
<feature type="non-terminal residue" evidence="1">
    <location>
        <position position="1"/>
    </location>
</feature>
<proteinExistence type="predicted"/>
<reference evidence="1" key="1">
    <citation type="submission" date="2021-06" db="EMBL/GenBank/DDBJ databases">
        <authorList>
            <person name="Kallberg Y."/>
            <person name="Tangrot J."/>
            <person name="Rosling A."/>
        </authorList>
    </citation>
    <scope>NUCLEOTIDE SEQUENCE</scope>
    <source>
        <strain evidence="1">UK204</strain>
    </source>
</reference>
<comment type="caution">
    <text evidence="1">The sequence shown here is derived from an EMBL/GenBank/DDBJ whole genome shotgun (WGS) entry which is preliminary data.</text>
</comment>
<dbReference type="AlphaFoldDB" id="A0A9N9I817"/>
<sequence>SDATLSSLSMKSSVFCEKFLHELFEIIFHSSKLISIIEKLKIALSGTDHLNIQEFVLTLSTLAPSIEFSDYNGNLPAIITSQQLLSFTLIEIQMNAQILNAIKQCFRTSKFNQVYQLLHYLLFRHCDGLKDQIYQLLIDNPTSLKVRSLRIIGKLTEYSLLLQKIGSHVENLVIELSFTTMKEMLLRMLL</sequence>
<organism evidence="1 2">
    <name type="scientific">Funneliformis caledonium</name>
    <dbReference type="NCBI Taxonomy" id="1117310"/>
    <lineage>
        <taxon>Eukaryota</taxon>
        <taxon>Fungi</taxon>
        <taxon>Fungi incertae sedis</taxon>
        <taxon>Mucoromycota</taxon>
        <taxon>Glomeromycotina</taxon>
        <taxon>Glomeromycetes</taxon>
        <taxon>Glomerales</taxon>
        <taxon>Glomeraceae</taxon>
        <taxon>Funneliformis</taxon>
    </lineage>
</organism>